<evidence type="ECO:0000259" key="2">
    <source>
        <dbReference type="Pfam" id="PF13476"/>
    </source>
</evidence>
<feature type="coiled-coil region" evidence="1">
    <location>
        <begin position="430"/>
        <end position="530"/>
    </location>
</feature>
<feature type="domain" description="Rad50/SbcC-type AAA" evidence="2">
    <location>
        <begin position="8"/>
        <end position="289"/>
    </location>
</feature>
<dbReference type="EMBL" id="CP032452">
    <property type="protein sequence ID" value="QEZ68020.1"/>
    <property type="molecule type" value="Genomic_DNA"/>
</dbReference>
<gene>
    <name evidence="3" type="ORF">D4A35_03360</name>
</gene>
<dbReference type="RefSeq" id="WP_150885913.1">
    <property type="nucleotide sequence ID" value="NZ_CP032452.1"/>
</dbReference>
<feature type="coiled-coil region" evidence="1">
    <location>
        <begin position="298"/>
        <end position="353"/>
    </location>
</feature>
<name>A0A5P3XCE4_PARBF</name>
<keyword evidence="1" id="KW-0175">Coiled coil</keyword>
<sequence length="658" mass="75362">MSSIFLRKLSIENFKGIRSLEIDFGKVTNIQGENALGKTSIFDAFSWLMFDKDSKNRVPGSGKSSLQIKPLDLENRVIRGLNPTVIGVLDIDGREIKLTKTYKEKWTKKRGEAEKTLTGNETIYEINDVPVKKSEYKNKISEIVDEDKFKLLTNPYFFSNLDWKEIRSIVLEVAGDVTNGQVIDSDKELELLRTELEKQDVDNLMKSKKATITKLSDRKKSIPIRINECDRSIVDIDFNAIKAEVETLNTSLEKIEDALLDSSKANEQILKDKETIFSMKQRIQEINQQAINRGGAKKLELMDQLRVAENEVNEFRMKLITVDNEKKSKDYQKDTLVNEMNKLRAEFGNKKEENLDTSSIETECPTCKRAFETNDIEAKRQELLENFNLNKSKVLKDIQAKGIAAKERVEKITLELDELSKQSTELLGTIQEKNMKVAQIKEEIEKLKVEAIYLVTDSETLERINKDIAELEAKVSNPNDTNVEELRAKKREVINQINELNKTLAKEELNKDLEVRKQELLNEEKELGVEIAKQEKIVMLCELFIKTRVYLLEDKVSSKFKYVRFKFTEEQVNGGMVETCQPTIDGVPFSNLNTAGQINAGLDIIDTLSKHFDVQAPIFIDNRESVNNLIEIDSQIINLVVTKDNPLKIQNYSIEGVM</sequence>
<dbReference type="GO" id="GO:0006302">
    <property type="term" value="P:double-strand break repair"/>
    <property type="evidence" value="ECO:0007669"/>
    <property type="project" value="InterPro"/>
</dbReference>
<protein>
    <submittedName>
        <fullName evidence="3">DUF2813 domain-containing protein</fullName>
    </submittedName>
</protein>
<proteinExistence type="predicted"/>
<dbReference type="Gene3D" id="3.40.50.300">
    <property type="entry name" value="P-loop containing nucleotide triphosphate hydrolases"/>
    <property type="match status" value="1"/>
</dbReference>
<dbReference type="AlphaFoldDB" id="A0A5P3XCE4"/>
<organism evidence="3 4">
    <name type="scientific">Paraclostridium bifermentans</name>
    <name type="common">Clostridium bifermentans</name>
    <dbReference type="NCBI Taxonomy" id="1490"/>
    <lineage>
        <taxon>Bacteria</taxon>
        <taxon>Bacillati</taxon>
        <taxon>Bacillota</taxon>
        <taxon>Clostridia</taxon>
        <taxon>Peptostreptococcales</taxon>
        <taxon>Peptostreptococcaceae</taxon>
        <taxon>Paraclostridium</taxon>
    </lineage>
</organism>
<dbReference type="Pfam" id="PF13476">
    <property type="entry name" value="AAA_23"/>
    <property type="match status" value="1"/>
</dbReference>
<evidence type="ECO:0000256" key="1">
    <source>
        <dbReference type="SAM" id="Coils"/>
    </source>
</evidence>
<dbReference type="Proteomes" id="UP000326961">
    <property type="component" value="Chromosome"/>
</dbReference>
<evidence type="ECO:0000313" key="3">
    <source>
        <dbReference type="EMBL" id="QEZ68020.1"/>
    </source>
</evidence>
<accession>A0A5P3XCE4</accession>
<dbReference type="InterPro" id="IPR038729">
    <property type="entry name" value="Rad50/SbcC_AAA"/>
</dbReference>
<dbReference type="SUPFAM" id="SSF52540">
    <property type="entry name" value="P-loop containing nucleoside triphosphate hydrolases"/>
    <property type="match status" value="1"/>
</dbReference>
<reference evidence="3 4" key="1">
    <citation type="submission" date="2018-09" db="EMBL/GenBank/DDBJ databases">
        <title>A clostridial neurotoxin that targets Anopheles mosquitoes.</title>
        <authorList>
            <person name="Contreras E."/>
            <person name="Masuyer G."/>
            <person name="Qureshi N."/>
            <person name="Chawla S."/>
            <person name="Lim H.L."/>
            <person name="Chen J."/>
            <person name="Stenmark P."/>
            <person name="Gill S."/>
        </authorList>
    </citation>
    <scope>NUCLEOTIDE SEQUENCE [LARGE SCALE GENOMIC DNA]</scope>
    <source>
        <strain evidence="3 4">Cbm</strain>
    </source>
</reference>
<evidence type="ECO:0000313" key="4">
    <source>
        <dbReference type="Proteomes" id="UP000326961"/>
    </source>
</evidence>
<dbReference type="InterPro" id="IPR027417">
    <property type="entry name" value="P-loop_NTPase"/>
</dbReference>
<dbReference type="GO" id="GO:0016887">
    <property type="term" value="F:ATP hydrolysis activity"/>
    <property type="evidence" value="ECO:0007669"/>
    <property type="project" value="InterPro"/>
</dbReference>